<dbReference type="AlphaFoldDB" id="A0A9D4W3V9"/>
<protein>
    <submittedName>
        <fullName evidence="1">Uncharacterized protein</fullName>
    </submittedName>
</protein>
<proteinExistence type="predicted"/>
<evidence type="ECO:0000313" key="1">
    <source>
        <dbReference type="EMBL" id="KAI5394189.1"/>
    </source>
</evidence>
<comment type="caution">
    <text evidence="1">The sequence shown here is derived from an EMBL/GenBank/DDBJ whole genome shotgun (WGS) entry which is preliminary data.</text>
</comment>
<organism evidence="1 2">
    <name type="scientific">Pisum sativum</name>
    <name type="common">Garden pea</name>
    <name type="synonym">Lathyrus oleraceus</name>
    <dbReference type="NCBI Taxonomy" id="3888"/>
    <lineage>
        <taxon>Eukaryota</taxon>
        <taxon>Viridiplantae</taxon>
        <taxon>Streptophyta</taxon>
        <taxon>Embryophyta</taxon>
        <taxon>Tracheophyta</taxon>
        <taxon>Spermatophyta</taxon>
        <taxon>Magnoliopsida</taxon>
        <taxon>eudicotyledons</taxon>
        <taxon>Gunneridae</taxon>
        <taxon>Pentapetalae</taxon>
        <taxon>rosids</taxon>
        <taxon>fabids</taxon>
        <taxon>Fabales</taxon>
        <taxon>Fabaceae</taxon>
        <taxon>Papilionoideae</taxon>
        <taxon>50 kb inversion clade</taxon>
        <taxon>NPAAA clade</taxon>
        <taxon>Hologalegina</taxon>
        <taxon>IRL clade</taxon>
        <taxon>Fabeae</taxon>
        <taxon>Lathyrus</taxon>
    </lineage>
</organism>
<sequence length="1089" mass="131781">MNNRKEAQLAYWKNLKRREDTLRQKSKYEAINDLNLLDQVVDNDDYHGNVNVMNNRKEAQLAYWKNLKRREDTLRQKSKYEAINDLNLLDQVVDNDDYHGNVNVMNNRKEAQLAYWKNLKRREDTLRQKSKYETINDLNLLDQVVDNDDYHGNVKVMNNRKEAQLAYWKNLKRREDTLRQKSKYEAINDLNLLDQVVDNDDYHGNVKVMNNRKEAQLAYWKNLKRREDTLSQKSKYEAINDLNLLDQVVDNDDYHGNVKVMNNRKEAKLAYWQNLKRREDTLSQKSKYQVVDNDDYHGNVKVMNNRKETQLAYRQNLKRREDTLRQKSKCKWLKERDRNSKLFHSFITLKLNIDEAINDLNLLDQVVDNDDYHGNVKVMNNRKETQLAYRQNLKRREDTLRQKSKCKWLKERDRNSKLFHSFITLKLNIDEAINDLNLLDQAVDNDDYHGNVKVMNNRKETQLAYRQNLKRREDTLRQKSKYQVVDNDDYHGNVKVMNNRKETQLAYRKNLKRREDTLRQKSKCKWLKERERNSKLFHSFITLKLNIDEAINDLNLLDQVVDNDDYHGNVKVMNNRKETQLAYRQNLKRREDTLRQKSKCKWLKERDRNSKLFHSFITLKLNIDEAINDLNLLDQVVDNDDYHGNVKVMNNRKETQLAYRQNLKRREDTLRQKSKCKWLKERDRNSKLFHSFITLKLNIDEAINDLNLLDQVVDNDDYHGNVKVMNNRKETQLAYRQNLKRREDTLRQKSKYQVVDNDDYHGNVKVMNNRKETQLAYRKNLKRREDTLRQKSKYQVVDNDDYHGNVKVMNNRKETQLAYRKNLKRREDTLRQKSKYQVVDNDDYHGNVKVMNNRKETQLAYRQNLKRREDTLRQKSKYQVVDNDDYHGNVKVMNNRKETQLAYRKNLKRREDTLRQKSKCKWLKERERNSKLFHSFITLKLNIDEAINDLNLLDQVVDNDDYHGNVKVMNNRKETQLAYRQNLKRREDTLRQKSKCKWLKERDRNSKLFHSFITLKLNIDEAINDLNLLDQAVDNDDYHGNVKVMNNRKETQLAYRQNLKRREDTLRQKSKCKWLKERDRNSKLFHSFM</sequence>
<dbReference type="EMBL" id="JAMSHJ010000006">
    <property type="protein sequence ID" value="KAI5394189.1"/>
    <property type="molecule type" value="Genomic_DNA"/>
</dbReference>
<reference evidence="1 2" key="1">
    <citation type="journal article" date="2022" name="Nat. Genet.">
        <title>Improved pea reference genome and pan-genome highlight genomic features and evolutionary characteristics.</title>
        <authorList>
            <person name="Yang T."/>
            <person name="Liu R."/>
            <person name="Luo Y."/>
            <person name="Hu S."/>
            <person name="Wang D."/>
            <person name="Wang C."/>
            <person name="Pandey M.K."/>
            <person name="Ge S."/>
            <person name="Xu Q."/>
            <person name="Li N."/>
            <person name="Li G."/>
            <person name="Huang Y."/>
            <person name="Saxena R.K."/>
            <person name="Ji Y."/>
            <person name="Li M."/>
            <person name="Yan X."/>
            <person name="He Y."/>
            <person name="Liu Y."/>
            <person name="Wang X."/>
            <person name="Xiang C."/>
            <person name="Varshney R.K."/>
            <person name="Ding H."/>
            <person name="Gao S."/>
            <person name="Zong X."/>
        </authorList>
    </citation>
    <scope>NUCLEOTIDE SEQUENCE [LARGE SCALE GENOMIC DNA]</scope>
    <source>
        <strain evidence="1 2">cv. Zhongwan 6</strain>
    </source>
</reference>
<name>A0A9D4W3V9_PEA</name>
<dbReference type="Gramene" id="Psat06G0104000-T1">
    <property type="protein sequence ID" value="KAI5394189.1"/>
    <property type="gene ID" value="KIW84_061040"/>
</dbReference>
<keyword evidence="2" id="KW-1185">Reference proteome</keyword>
<evidence type="ECO:0000313" key="2">
    <source>
        <dbReference type="Proteomes" id="UP001058974"/>
    </source>
</evidence>
<accession>A0A9D4W3V9</accession>
<gene>
    <name evidence="1" type="ORF">KIW84_061040</name>
</gene>
<dbReference type="Proteomes" id="UP001058974">
    <property type="component" value="Chromosome 6"/>
</dbReference>